<evidence type="ECO:0000256" key="2">
    <source>
        <dbReference type="ARBA" id="ARBA00006247"/>
    </source>
</evidence>
<comment type="subcellular location">
    <subcellularLocation>
        <location evidence="1">Cytoplasm</location>
    </subcellularLocation>
</comment>
<evidence type="ECO:0000256" key="4">
    <source>
        <dbReference type="ARBA" id="ARBA00022490"/>
    </source>
</evidence>
<dbReference type="PIRSF" id="PIRSF036696">
    <property type="entry name" value="ACY-1"/>
    <property type="match status" value="1"/>
</dbReference>
<feature type="binding site" evidence="10">
    <location>
        <position position="170"/>
    </location>
    <ligand>
        <name>Zn(2+)</name>
        <dbReference type="ChEBI" id="CHEBI:29105"/>
        <label>1</label>
    </ligand>
</feature>
<evidence type="ECO:0000256" key="7">
    <source>
        <dbReference type="ARBA" id="ARBA00022833"/>
    </source>
</evidence>
<dbReference type="GO" id="GO:0005737">
    <property type="term" value="C:cytoplasm"/>
    <property type="evidence" value="ECO:0007669"/>
    <property type="project" value="UniProtKB-SubCell"/>
</dbReference>
<dbReference type="PROSITE" id="PS00759">
    <property type="entry name" value="ARGE_DAPE_CPG2_2"/>
    <property type="match status" value="1"/>
</dbReference>
<evidence type="ECO:0000313" key="13">
    <source>
        <dbReference type="Proteomes" id="UP001168972"/>
    </source>
</evidence>
<dbReference type="InterPro" id="IPR001261">
    <property type="entry name" value="ArgE/DapE_CS"/>
</dbReference>
<dbReference type="SUPFAM" id="SSF53187">
    <property type="entry name" value="Zn-dependent exopeptidases"/>
    <property type="match status" value="1"/>
</dbReference>
<dbReference type="EMBL" id="JAQQBR010001832">
    <property type="protein sequence ID" value="KAK0167564.1"/>
    <property type="molecule type" value="Genomic_DNA"/>
</dbReference>
<keyword evidence="6" id="KW-0378">Hydrolase</keyword>
<organism evidence="12 13">
    <name type="scientific">Microctonus hyperodae</name>
    <name type="common">Parasitoid wasp</name>
    <dbReference type="NCBI Taxonomy" id="165561"/>
    <lineage>
        <taxon>Eukaryota</taxon>
        <taxon>Metazoa</taxon>
        <taxon>Ecdysozoa</taxon>
        <taxon>Arthropoda</taxon>
        <taxon>Hexapoda</taxon>
        <taxon>Insecta</taxon>
        <taxon>Pterygota</taxon>
        <taxon>Neoptera</taxon>
        <taxon>Endopterygota</taxon>
        <taxon>Hymenoptera</taxon>
        <taxon>Apocrita</taxon>
        <taxon>Ichneumonoidea</taxon>
        <taxon>Braconidae</taxon>
        <taxon>Euphorinae</taxon>
        <taxon>Microctonus</taxon>
    </lineage>
</organism>
<dbReference type="FunFam" id="3.40.630.10:FF:000019">
    <property type="entry name" value="Aminoacylase 1"/>
    <property type="match status" value="1"/>
</dbReference>
<protein>
    <recommendedName>
        <fullName evidence="3">N-acyl-aliphatic-L-amino acid amidohydrolase</fullName>
        <ecNumber evidence="3">3.5.1.14</ecNumber>
    </recommendedName>
    <alternativeName>
        <fullName evidence="8">N-acyl-L-amino-acid amidohydrolase</fullName>
    </alternativeName>
</protein>
<dbReference type="Pfam" id="PF07687">
    <property type="entry name" value="M20_dimer"/>
    <property type="match status" value="1"/>
</dbReference>
<dbReference type="InterPro" id="IPR052083">
    <property type="entry name" value="Aminoacylase-1_M20A"/>
</dbReference>
<keyword evidence="4" id="KW-0963">Cytoplasm</keyword>
<evidence type="ECO:0000256" key="8">
    <source>
        <dbReference type="ARBA" id="ARBA00029656"/>
    </source>
</evidence>
<dbReference type="GO" id="GO:0004046">
    <property type="term" value="F:aminoacylase activity"/>
    <property type="evidence" value="ECO:0007669"/>
    <property type="project" value="UniProtKB-EC"/>
</dbReference>
<keyword evidence="7 10" id="KW-0862">Zinc</keyword>
<feature type="domain" description="Peptidase M20 dimerisation" evidence="11">
    <location>
        <begin position="245"/>
        <end position="354"/>
    </location>
</feature>
<dbReference type="InterPro" id="IPR011650">
    <property type="entry name" value="Peptidase_M20_dimer"/>
</dbReference>
<dbReference type="GO" id="GO:0046872">
    <property type="term" value="F:metal ion binding"/>
    <property type="evidence" value="ECO:0007669"/>
    <property type="project" value="UniProtKB-KW"/>
</dbReference>
<feature type="binding site" evidence="10">
    <location>
        <position position="205"/>
    </location>
    <ligand>
        <name>Zn(2+)</name>
        <dbReference type="ChEBI" id="CHEBI:29105"/>
        <label>2</label>
    </ligand>
</feature>
<feature type="binding site" evidence="10">
    <location>
        <position position="429"/>
    </location>
    <ligand>
        <name>Zn(2+)</name>
        <dbReference type="ChEBI" id="CHEBI:29105"/>
        <label>2</label>
    </ligand>
</feature>
<dbReference type="Gene3D" id="3.30.70.360">
    <property type="match status" value="1"/>
</dbReference>
<dbReference type="PANTHER" id="PTHR45892:SF1">
    <property type="entry name" value="AMINOACYLASE-1"/>
    <property type="match status" value="1"/>
</dbReference>
<feature type="binding site" evidence="10">
    <location>
        <position position="137"/>
    </location>
    <ligand>
        <name>Zn(2+)</name>
        <dbReference type="ChEBI" id="CHEBI:29105"/>
        <label>1</label>
    </ligand>
</feature>
<feature type="active site" evidence="9">
    <location>
        <position position="139"/>
    </location>
</feature>
<evidence type="ECO:0000256" key="5">
    <source>
        <dbReference type="ARBA" id="ARBA00022723"/>
    </source>
</evidence>
<dbReference type="FunFam" id="1.10.150.900:FF:000001">
    <property type="entry name" value="Aminoacylase-1, putative"/>
    <property type="match status" value="1"/>
</dbReference>
<gene>
    <name evidence="12" type="ORF">PV327_004944</name>
</gene>
<dbReference type="InterPro" id="IPR002933">
    <property type="entry name" value="Peptidase_M20"/>
</dbReference>
<dbReference type="Gene3D" id="1.10.150.900">
    <property type="match status" value="1"/>
</dbReference>
<dbReference type="Pfam" id="PF01546">
    <property type="entry name" value="Peptidase_M20"/>
    <property type="match status" value="1"/>
</dbReference>
<name>A0AA39FDH8_MICHY</name>
<evidence type="ECO:0000259" key="11">
    <source>
        <dbReference type="Pfam" id="PF07687"/>
    </source>
</evidence>
<reference evidence="12" key="2">
    <citation type="submission" date="2023-03" db="EMBL/GenBank/DDBJ databases">
        <authorList>
            <person name="Inwood S.N."/>
            <person name="Skelly J.G."/>
            <person name="Guhlin J."/>
            <person name="Harrop T.W.R."/>
            <person name="Goldson S.G."/>
            <person name="Dearden P.K."/>
        </authorList>
    </citation>
    <scope>NUCLEOTIDE SEQUENCE</scope>
    <source>
        <strain evidence="12">Lincoln</strain>
        <tissue evidence="12">Whole body</tissue>
    </source>
</reference>
<dbReference type="SUPFAM" id="SSF55031">
    <property type="entry name" value="Bacterial exopeptidase dimerisation domain"/>
    <property type="match status" value="1"/>
</dbReference>
<evidence type="ECO:0000256" key="1">
    <source>
        <dbReference type="ARBA" id="ARBA00004496"/>
    </source>
</evidence>
<dbReference type="EC" id="3.5.1.14" evidence="3"/>
<keyword evidence="5 10" id="KW-0479">Metal-binding</keyword>
<feature type="binding site" evidence="10">
    <location>
        <position position="170"/>
    </location>
    <ligand>
        <name>Zn(2+)</name>
        <dbReference type="ChEBI" id="CHEBI:29105"/>
        <label>2</label>
    </ligand>
</feature>
<dbReference type="PANTHER" id="PTHR45892">
    <property type="entry name" value="AMINOACYLASE-1"/>
    <property type="match status" value="1"/>
</dbReference>
<dbReference type="FunFam" id="3.30.70.360:FF:000005">
    <property type="entry name" value="Putative Aminoacylase-1"/>
    <property type="match status" value="1"/>
</dbReference>
<keyword evidence="13" id="KW-1185">Reference proteome</keyword>
<evidence type="ECO:0000256" key="6">
    <source>
        <dbReference type="ARBA" id="ARBA00022801"/>
    </source>
</evidence>
<dbReference type="InterPro" id="IPR036264">
    <property type="entry name" value="Bact_exopeptidase_dim_dom"/>
</dbReference>
<feature type="active site" description="Proton acceptor" evidence="9">
    <location>
        <position position="204"/>
    </location>
</feature>
<proteinExistence type="inferred from homology"/>
<reference evidence="12" key="1">
    <citation type="journal article" date="2023" name="bioRxiv">
        <title>Scaffold-level genome assemblies of two parasitoid biocontrol wasps reveal the parthenogenesis mechanism and an associated novel virus.</title>
        <authorList>
            <person name="Inwood S."/>
            <person name="Skelly J."/>
            <person name="Guhlin J."/>
            <person name="Harrop T."/>
            <person name="Goldson S."/>
            <person name="Dearden P."/>
        </authorList>
    </citation>
    <scope>NUCLEOTIDE SEQUENCE</scope>
    <source>
        <strain evidence="12">Lincoln</strain>
        <tissue evidence="12">Whole body</tissue>
    </source>
</reference>
<dbReference type="CDD" id="cd05646">
    <property type="entry name" value="M20_AcylaseI_like"/>
    <property type="match status" value="1"/>
</dbReference>
<evidence type="ECO:0000313" key="12">
    <source>
        <dbReference type="EMBL" id="KAK0167564.1"/>
    </source>
</evidence>
<comment type="caution">
    <text evidence="12">The sequence shown here is derived from an EMBL/GenBank/DDBJ whole genome shotgun (WGS) entry which is preliminary data.</text>
</comment>
<dbReference type="NCBIfam" id="TIGR01880">
    <property type="entry name" value="Ac-peptdase-euk"/>
    <property type="match status" value="1"/>
</dbReference>
<comment type="similarity">
    <text evidence="2">Belongs to the peptidase M20A family.</text>
</comment>
<comment type="cofactor">
    <cofactor evidence="10">
        <name>Zn(2+)</name>
        <dbReference type="ChEBI" id="CHEBI:29105"/>
    </cofactor>
    <text evidence="10">Binds 2 Zn(2+) ions per subunit.</text>
</comment>
<dbReference type="GO" id="GO:0006520">
    <property type="term" value="P:amino acid metabolic process"/>
    <property type="evidence" value="ECO:0007669"/>
    <property type="project" value="InterPro"/>
</dbReference>
<accession>A0AA39FDH8</accession>
<dbReference type="Proteomes" id="UP001168972">
    <property type="component" value="Unassembled WGS sequence"/>
</dbReference>
<evidence type="ECO:0000256" key="3">
    <source>
        <dbReference type="ARBA" id="ARBA00011913"/>
    </source>
</evidence>
<dbReference type="AlphaFoldDB" id="A0AA39FDH8"/>
<sequence length="457" mass="51668">MIVFNFLQLDWSTTRHNVSPEKNYDAQERFPHKLIHTNHASGFFNTRSSSTYIFSTMSSTSRTQLDETAVANFREYLRIPSVQPNINYDDCVAFLRRQSQSLGLPLQVYEHHAGKPIVVITWIGTDPSLKSILLNSHMDVVPVFADKWSHPPFSADMDEKGNIYARGSQDMKCVGIQYIEAIRRLKMNNERFKRTIHMSFVPDEEIGGVLGMEDFVHTKDFQALNIGFALDEGVASPTETFYMFNGERSIWHVRVKCSGQPGHGSLLSPNTAGEKFRVIVDRFMDMRANECAKLAAGNHQIGDVMSINLTKVEGGIQTNVIPEQLTAVFDVRIPPTVDHEDFEQTILGWCREAGEGVSIEFEQKNPKIESTKLDNSNPYWIAFKDACDKLNVHLENGIFPGGTDSRYVRGVGLPAICFSPMNNTPILLHDHDEYLNKDIFLRGIEIYMKLIPAIANC</sequence>
<feature type="binding site" evidence="10">
    <location>
        <position position="232"/>
    </location>
    <ligand>
        <name>Zn(2+)</name>
        <dbReference type="ChEBI" id="CHEBI:29105"/>
        <label>1</label>
    </ligand>
</feature>
<evidence type="ECO:0000256" key="9">
    <source>
        <dbReference type="PIRSR" id="PIRSR036696-1"/>
    </source>
</evidence>
<dbReference type="Gene3D" id="3.40.630.10">
    <property type="entry name" value="Zn peptidases"/>
    <property type="match status" value="1"/>
</dbReference>
<dbReference type="PROSITE" id="PS00758">
    <property type="entry name" value="ARGE_DAPE_CPG2_1"/>
    <property type="match status" value="1"/>
</dbReference>
<dbReference type="InterPro" id="IPR010159">
    <property type="entry name" value="N-acyl_aa_amidohydrolase"/>
</dbReference>
<evidence type="ECO:0000256" key="10">
    <source>
        <dbReference type="PIRSR" id="PIRSR036696-2"/>
    </source>
</evidence>